<dbReference type="PANTHER" id="PTHR36837">
    <property type="entry name" value="POLY(3-HYDROXYALKANOATE) POLYMERASE SUBUNIT PHAC"/>
    <property type="match status" value="1"/>
</dbReference>
<sequence length="416" mass="46609">MLYQLYDFQHAALTPLRLAAEATQATFQHPLNPGAYTRFGRAVAAGAELIERTTRRWGKPEFGLPTTVVDGREVAVTETVALQKPFCSLVNFTRDAVRDDPKVLLVAPLSGHYATLLRGTVAALIQNHDVYVTDWHDAKMVPLARGSFDLDDYIQYVIDFIRFLGPDVHVMAVCQPAVPVLAAVALMAQMDDPCQPRSMVLMGGPIDTTAAPTQVTQLAETRDIGWFERSVIATVPVYYPGGLRRVYPGFIQLTGFMSMNLDRHVGEHFKLFRHLVRGDGESAEAHRKFYDEYLSVLDLTAEFYLQTVNTVFQRHALPKGEMTWRGMTVTPSAITRTALMTVEGELDDISAPGQTIAAHRLCSGIPDEMQVDHMQKGVGHYGIFNGRRWREEIEPRVRAFIRRHDVRSTRRLAAAE</sequence>
<dbReference type="InterPro" id="IPR009656">
    <property type="entry name" value="PHB_depo_C"/>
</dbReference>
<dbReference type="PANTHER" id="PTHR36837:SF4">
    <property type="entry name" value="BLR0908 PROTEIN"/>
    <property type="match status" value="1"/>
</dbReference>
<dbReference type="InterPro" id="IPR029058">
    <property type="entry name" value="AB_hydrolase_fold"/>
</dbReference>
<dbReference type="PIRSF" id="PIRSF020818">
    <property type="entry name" value="PHB_depoly_PhaZ"/>
    <property type="match status" value="1"/>
</dbReference>
<keyword evidence="3" id="KW-1185">Reference proteome</keyword>
<organism evidence="2 3">
    <name type="scientific">Rhodocista pekingensis</name>
    <dbReference type="NCBI Taxonomy" id="201185"/>
    <lineage>
        <taxon>Bacteria</taxon>
        <taxon>Pseudomonadati</taxon>
        <taxon>Pseudomonadota</taxon>
        <taxon>Alphaproteobacteria</taxon>
        <taxon>Rhodospirillales</taxon>
        <taxon>Azospirillaceae</taxon>
        <taxon>Rhodocista</taxon>
    </lineage>
</organism>
<dbReference type="RefSeq" id="WP_377359240.1">
    <property type="nucleotide sequence ID" value="NZ_JBHTCM010000010.1"/>
</dbReference>
<protein>
    <submittedName>
        <fullName evidence="2">Polyhydroxyalkanoate depolymerase</fullName>
    </submittedName>
</protein>
<dbReference type="Proteomes" id="UP001596456">
    <property type="component" value="Unassembled WGS sequence"/>
</dbReference>
<comment type="caution">
    <text evidence="2">The sequence shown here is derived from an EMBL/GenBank/DDBJ whole genome shotgun (WGS) entry which is preliminary data.</text>
</comment>
<dbReference type="InterPro" id="IPR051321">
    <property type="entry name" value="PHA/PHB_synthase"/>
</dbReference>
<proteinExistence type="predicted"/>
<feature type="domain" description="PHB de-polymerase C-terminal" evidence="1">
    <location>
        <begin position="203"/>
        <end position="404"/>
    </location>
</feature>
<gene>
    <name evidence="2" type="ORF">ACFQPS_11950</name>
</gene>
<name>A0ABW2KUZ1_9PROT</name>
<dbReference type="InterPro" id="IPR010915">
    <property type="entry name" value="PHB_depoly_PhaZ"/>
</dbReference>
<evidence type="ECO:0000259" key="1">
    <source>
        <dbReference type="Pfam" id="PF06850"/>
    </source>
</evidence>
<reference evidence="3" key="1">
    <citation type="journal article" date="2019" name="Int. J. Syst. Evol. Microbiol.">
        <title>The Global Catalogue of Microorganisms (GCM) 10K type strain sequencing project: providing services to taxonomists for standard genome sequencing and annotation.</title>
        <authorList>
            <consortium name="The Broad Institute Genomics Platform"/>
            <consortium name="The Broad Institute Genome Sequencing Center for Infectious Disease"/>
            <person name="Wu L."/>
            <person name="Ma J."/>
        </authorList>
    </citation>
    <scope>NUCLEOTIDE SEQUENCE [LARGE SCALE GENOMIC DNA]</scope>
    <source>
        <strain evidence="3">CGMCC 1.16275</strain>
    </source>
</reference>
<dbReference type="EMBL" id="JBHTCM010000010">
    <property type="protein sequence ID" value="MFC7333877.1"/>
    <property type="molecule type" value="Genomic_DNA"/>
</dbReference>
<accession>A0ABW2KUZ1</accession>
<dbReference type="Pfam" id="PF06850">
    <property type="entry name" value="PHB_depo_C"/>
    <property type="match status" value="1"/>
</dbReference>
<evidence type="ECO:0000313" key="2">
    <source>
        <dbReference type="EMBL" id="MFC7333877.1"/>
    </source>
</evidence>
<dbReference type="SUPFAM" id="SSF53474">
    <property type="entry name" value="alpha/beta-Hydrolases"/>
    <property type="match status" value="1"/>
</dbReference>
<evidence type="ECO:0000313" key="3">
    <source>
        <dbReference type="Proteomes" id="UP001596456"/>
    </source>
</evidence>
<dbReference type="NCBIfam" id="TIGR01849">
    <property type="entry name" value="PHB_depoly_PhaZ"/>
    <property type="match status" value="1"/>
</dbReference>